<comment type="caution">
    <text evidence="2">The sequence shown here is derived from an EMBL/GenBank/DDBJ whole genome shotgun (WGS) entry which is preliminary data.</text>
</comment>
<dbReference type="GO" id="GO:0008168">
    <property type="term" value="F:methyltransferase activity"/>
    <property type="evidence" value="ECO:0007669"/>
    <property type="project" value="UniProtKB-KW"/>
</dbReference>
<evidence type="ECO:0000313" key="3">
    <source>
        <dbReference type="Proteomes" id="UP001274321"/>
    </source>
</evidence>
<gene>
    <name evidence="2" type="ORF">SCD90_11880</name>
</gene>
<dbReference type="InterPro" id="IPR013216">
    <property type="entry name" value="Methyltransf_11"/>
</dbReference>
<feature type="domain" description="Methyltransferase type 11" evidence="1">
    <location>
        <begin position="41"/>
        <end position="129"/>
    </location>
</feature>
<dbReference type="Proteomes" id="UP001274321">
    <property type="component" value="Unassembled WGS sequence"/>
</dbReference>
<dbReference type="RefSeq" id="WP_319844890.1">
    <property type="nucleotide sequence ID" value="NZ_JAXAFJ010000007.1"/>
</dbReference>
<dbReference type="SUPFAM" id="SSF53335">
    <property type="entry name" value="S-adenosyl-L-methionine-dependent methyltransferases"/>
    <property type="match status" value="1"/>
</dbReference>
<accession>A0ABU4RPJ4</accession>
<evidence type="ECO:0000313" key="2">
    <source>
        <dbReference type="EMBL" id="MDX6806764.1"/>
    </source>
</evidence>
<keyword evidence="3" id="KW-1185">Reference proteome</keyword>
<dbReference type="EMBL" id="JAXAFJ010000007">
    <property type="protein sequence ID" value="MDX6806764.1"/>
    <property type="molecule type" value="Genomic_DNA"/>
</dbReference>
<evidence type="ECO:0000259" key="1">
    <source>
        <dbReference type="Pfam" id="PF08241"/>
    </source>
</evidence>
<keyword evidence="2" id="KW-0489">Methyltransferase</keyword>
<protein>
    <submittedName>
        <fullName evidence="2">Methyltransferase domain-containing protein</fullName>
    </submittedName>
</protein>
<proteinExistence type="predicted"/>
<organism evidence="2 3">
    <name type="scientific">Terrihabitans rhizophilus</name>
    <dbReference type="NCBI Taxonomy" id="3092662"/>
    <lineage>
        <taxon>Bacteria</taxon>
        <taxon>Pseudomonadati</taxon>
        <taxon>Pseudomonadota</taxon>
        <taxon>Alphaproteobacteria</taxon>
        <taxon>Hyphomicrobiales</taxon>
        <taxon>Terrihabitans</taxon>
    </lineage>
</organism>
<sequence length="257" mass="29059">MSLDVIDLRDFYHRPLGQIARRVLRAKIRARFSDVAGLRVLGCGYAAPFLGPFREEAERVLAFMPAEQGVLDWRSSRGVASTLIDCEMWPLPDEAIDRILLVHALESAAEPREVLREAWRCLAPGGRLLAVVANRRAPWSAFENNPFGHGRPYSSMQLRNLLRETQFNPVEWSEALLFPPIERAILLRSAIALERLGGRFWAPFAGVHIVEAVKQVHRPARVRRRASRVKRVRRLARRLVPEVGRPAPGVGAPAKYE</sequence>
<dbReference type="CDD" id="cd02440">
    <property type="entry name" value="AdoMet_MTases"/>
    <property type="match status" value="1"/>
</dbReference>
<reference evidence="2 3" key="1">
    <citation type="submission" date="2023-11" db="EMBL/GenBank/DDBJ databases">
        <authorList>
            <person name="Bao R."/>
        </authorList>
    </citation>
    <scope>NUCLEOTIDE SEQUENCE [LARGE SCALE GENOMIC DNA]</scope>
    <source>
        <strain evidence="2 3">PJ23</strain>
    </source>
</reference>
<dbReference type="Pfam" id="PF08241">
    <property type="entry name" value="Methyltransf_11"/>
    <property type="match status" value="1"/>
</dbReference>
<keyword evidence="2" id="KW-0808">Transferase</keyword>
<name>A0ABU4RPJ4_9HYPH</name>
<dbReference type="InterPro" id="IPR029063">
    <property type="entry name" value="SAM-dependent_MTases_sf"/>
</dbReference>
<dbReference type="GO" id="GO:0032259">
    <property type="term" value="P:methylation"/>
    <property type="evidence" value="ECO:0007669"/>
    <property type="project" value="UniProtKB-KW"/>
</dbReference>
<dbReference type="Gene3D" id="3.40.50.150">
    <property type="entry name" value="Vaccinia Virus protein VP39"/>
    <property type="match status" value="1"/>
</dbReference>